<comment type="function">
    <text evidence="1">Thiol-specific peroxidase that catalyzes the reduction of hydrogen peroxide and organic hydroperoxides to water and alcohols, respectively. Plays a role in cell protection against oxidative stress by detoxifying peroxides and as sensor of hydrogen peroxide-mediated signaling events.</text>
</comment>
<dbReference type="SUPFAM" id="SSF52833">
    <property type="entry name" value="Thioredoxin-like"/>
    <property type="match status" value="1"/>
</dbReference>
<organism evidence="14 15">
    <name type="scientific">Corallibacter vietnamensis</name>
    <dbReference type="NCBI Taxonomy" id="904130"/>
    <lineage>
        <taxon>Bacteria</taxon>
        <taxon>Pseudomonadati</taxon>
        <taxon>Bacteroidota</taxon>
        <taxon>Flavobacteriia</taxon>
        <taxon>Flavobacteriales</taxon>
        <taxon>Flavobacteriaceae</taxon>
        <taxon>Corallibacter</taxon>
    </lineage>
</organism>
<protein>
    <recommendedName>
        <fullName evidence="2">thioredoxin-dependent peroxiredoxin</fullName>
        <ecNumber evidence="2">1.11.1.24</ecNumber>
    </recommendedName>
    <alternativeName>
        <fullName evidence="8">Thioredoxin peroxidase</fullName>
    </alternativeName>
    <alternativeName>
        <fullName evidence="10">Thioredoxin-dependent peroxiredoxin Bcp</fullName>
    </alternativeName>
</protein>
<evidence type="ECO:0000256" key="7">
    <source>
        <dbReference type="ARBA" id="ARBA00023284"/>
    </source>
</evidence>
<comment type="caution">
    <text evidence="14">The sequence shown here is derived from an EMBL/GenBank/DDBJ whole genome shotgun (WGS) entry which is preliminary data.</text>
</comment>
<evidence type="ECO:0000313" key="15">
    <source>
        <dbReference type="Proteomes" id="UP001501456"/>
    </source>
</evidence>
<dbReference type="InterPro" id="IPR050924">
    <property type="entry name" value="Peroxiredoxin_BCP/PrxQ"/>
</dbReference>
<dbReference type="PANTHER" id="PTHR42801:SF7">
    <property type="entry name" value="SLL1159 PROTEIN"/>
    <property type="match status" value="1"/>
</dbReference>
<reference evidence="15" key="1">
    <citation type="journal article" date="2019" name="Int. J. Syst. Evol. Microbiol.">
        <title>The Global Catalogue of Microorganisms (GCM) 10K type strain sequencing project: providing services to taxonomists for standard genome sequencing and annotation.</title>
        <authorList>
            <consortium name="The Broad Institute Genomics Platform"/>
            <consortium name="The Broad Institute Genome Sequencing Center for Infectious Disease"/>
            <person name="Wu L."/>
            <person name="Ma J."/>
        </authorList>
    </citation>
    <scope>NUCLEOTIDE SEQUENCE [LARGE SCALE GENOMIC DNA]</scope>
    <source>
        <strain evidence="15">JCM 17525</strain>
    </source>
</reference>
<evidence type="ECO:0000256" key="9">
    <source>
        <dbReference type="ARBA" id="ARBA00038489"/>
    </source>
</evidence>
<keyword evidence="7" id="KW-0676">Redox-active center</keyword>
<evidence type="ECO:0000256" key="2">
    <source>
        <dbReference type="ARBA" id="ARBA00013017"/>
    </source>
</evidence>
<dbReference type="InterPro" id="IPR013766">
    <property type="entry name" value="Thioredoxin_domain"/>
</dbReference>
<keyword evidence="6" id="KW-1015">Disulfide bond</keyword>
<dbReference type="InterPro" id="IPR036249">
    <property type="entry name" value="Thioredoxin-like_sf"/>
</dbReference>
<dbReference type="RefSeq" id="WP_344726187.1">
    <property type="nucleotide sequence ID" value="NZ_BAABBI010000001.1"/>
</dbReference>
<dbReference type="InterPro" id="IPR000866">
    <property type="entry name" value="AhpC/TSA"/>
</dbReference>
<dbReference type="EMBL" id="BAABBI010000001">
    <property type="protein sequence ID" value="GAA3773692.1"/>
    <property type="molecule type" value="Genomic_DNA"/>
</dbReference>
<evidence type="ECO:0000313" key="14">
    <source>
        <dbReference type="EMBL" id="GAA3773692.1"/>
    </source>
</evidence>
<evidence type="ECO:0000256" key="6">
    <source>
        <dbReference type="ARBA" id="ARBA00023157"/>
    </source>
</evidence>
<feature type="signal peptide" evidence="12">
    <location>
        <begin position="1"/>
        <end position="22"/>
    </location>
</feature>
<dbReference type="EC" id="1.11.1.24" evidence="2"/>
<keyword evidence="15" id="KW-1185">Reference proteome</keyword>
<gene>
    <name evidence="14" type="ORF">GCM10022271_02210</name>
</gene>
<feature type="domain" description="Thioredoxin" evidence="13">
    <location>
        <begin position="34"/>
        <end position="201"/>
    </location>
</feature>
<accession>A0ABP7GXW8</accession>
<evidence type="ECO:0000256" key="1">
    <source>
        <dbReference type="ARBA" id="ARBA00003330"/>
    </source>
</evidence>
<comment type="similarity">
    <text evidence="9">Belongs to the peroxiredoxin family. BCP/PrxQ subfamily.</text>
</comment>
<keyword evidence="5" id="KW-0560">Oxidoreductase</keyword>
<evidence type="ECO:0000256" key="3">
    <source>
        <dbReference type="ARBA" id="ARBA00022559"/>
    </source>
</evidence>
<dbReference type="PROSITE" id="PS51352">
    <property type="entry name" value="THIOREDOXIN_2"/>
    <property type="match status" value="1"/>
</dbReference>
<dbReference type="Pfam" id="PF00578">
    <property type="entry name" value="AhpC-TSA"/>
    <property type="match status" value="1"/>
</dbReference>
<keyword evidence="4" id="KW-0049">Antioxidant</keyword>
<comment type="catalytic activity">
    <reaction evidence="11">
        <text>a hydroperoxide + [thioredoxin]-dithiol = an alcohol + [thioredoxin]-disulfide + H2O</text>
        <dbReference type="Rhea" id="RHEA:62620"/>
        <dbReference type="Rhea" id="RHEA-COMP:10698"/>
        <dbReference type="Rhea" id="RHEA-COMP:10700"/>
        <dbReference type="ChEBI" id="CHEBI:15377"/>
        <dbReference type="ChEBI" id="CHEBI:29950"/>
        <dbReference type="ChEBI" id="CHEBI:30879"/>
        <dbReference type="ChEBI" id="CHEBI:35924"/>
        <dbReference type="ChEBI" id="CHEBI:50058"/>
        <dbReference type="EC" id="1.11.1.24"/>
    </reaction>
</comment>
<feature type="chain" id="PRO_5047364395" description="thioredoxin-dependent peroxiredoxin" evidence="12">
    <location>
        <begin position="23"/>
        <end position="203"/>
    </location>
</feature>
<dbReference type="PANTHER" id="PTHR42801">
    <property type="entry name" value="THIOREDOXIN-DEPENDENT PEROXIDE REDUCTASE"/>
    <property type="match status" value="1"/>
</dbReference>
<evidence type="ECO:0000256" key="10">
    <source>
        <dbReference type="ARBA" id="ARBA00042639"/>
    </source>
</evidence>
<evidence type="ECO:0000256" key="4">
    <source>
        <dbReference type="ARBA" id="ARBA00022862"/>
    </source>
</evidence>
<dbReference type="Proteomes" id="UP001501456">
    <property type="component" value="Unassembled WGS sequence"/>
</dbReference>
<keyword evidence="12" id="KW-0732">Signal</keyword>
<evidence type="ECO:0000256" key="5">
    <source>
        <dbReference type="ARBA" id="ARBA00023002"/>
    </source>
</evidence>
<evidence type="ECO:0000259" key="13">
    <source>
        <dbReference type="PROSITE" id="PS51352"/>
    </source>
</evidence>
<name>A0ABP7GXW8_9FLAO</name>
<proteinExistence type="inferred from homology"/>
<evidence type="ECO:0000256" key="11">
    <source>
        <dbReference type="ARBA" id="ARBA00049091"/>
    </source>
</evidence>
<evidence type="ECO:0000256" key="8">
    <source>
        <dbReference type="ARBA" id="ARBA00032824"/>
    </source>
</evidence>
<dbReference type="CDD" id="cd02970">
    <property type="entry name" value="PRX_like2"/>
    <property type="match status" value="1"/>
</dbReference>
<sequence length="203" mass="22467">MTNKILILFAFIAVTAVNTINAQVPSNAEDVSPLLIGERVPEATLIDPDGNKLTLKSVIKEKPTVLVFYRGGWCPYCNAQLSGLSESESKILELGYQIIAISPDNYKNLKPTMQEDNVAYSLYSDPEAKLIQDIGIGFETPSMAKMYIKKKTKMDATDILPVPTVMVLNTSGEILFEYINPNYKVRLSESLLLSALKALKDDM</sequence>
<keyword evidence="3" id="KW-0575">Peroxidase</keyword>
<dbReference type="Gene3D" id="3.40.30.10">
    <property type="entry name" value="Glutaredoxin"/>
    <property type="match status" value="1"/>
</dbReference>
<evidence type="ECO:0000256" key="12">
    <source>
        <dbReference type="SAM" id="SignalP"/>
    </source>
</evidence>